<reference evidence="3 4" key="1">
    <citation type="submission" date="2017-10" db="EMBL/GenBank/DDBJ databases">
        <title>Genomics of the genus Arcobacter.</title>
        <authorList>
            <person name="Perez-Cataluna A."/>
            <person name="Figueras M.J."/>
        </authorList>
    </citation>
    <scope>NUCLEOTIDE SEQUENCE [LARGE SCALE GENOMIC DNA]</scope>
    <source>
        <strain evidence="3 4">CECT 8993</strain>
    </source>
</reference>
<protein>
    <submittedName>
        <fullName evidence="3">Uncharacterized protein</fullName>
    </submittedName>
</protein>
<accession>A0A4Q0YBC1</accession>
<evidence type="ECO:0000256" key="2">
    <source>
        <dbReference type="SAM" id="SignalP"/>
    </source>
</evidence>
<dbReference type="Proteomes" id="UP000290172">
    <property type="component" value="Unassembled WGS sequence"/>
</dbReference>
<evidence type="ECO:0000313" key="3">
    <source>
        <dbReference type="EMBL" id="RXJ67617.1"/>
    </source>
</evidence>
<dbReference type="PANTHER" id="PTHR12558">
    <property type="entry name" value="CELL DIVISION CYCLE 16,23,27"/>
    <property type="match status" value="1"/>
</dbReference>
<proteinExistence type="predicted"/>
<evidence type="ECO:0000313" key="4">
    <source>
        <dbReference type="Proteomes" id="UP000290172"/>
    </source>
</evidence>
<dbReference type="RefSeq" id="WP_128981517.1">
    <property type="nucleotide sequence ID" value="NZ_PDKJ01000008.1"/>
</dbReference>
<dbReference type="EMBL" id="PDKJ01000008">
    <property type="protein sequence ID" value="RXJ67617.1"/>
    <property type="molecule type" value="Genomic_DNA"/>
</dbReference>
<sequence length="278" mass="32443">MINKLLTISLLILFTITFSACEDKKSNTQVNKEKKEIKFTPKLPIPSGSQEIRDTKLNMVSLWYKAKHDPVPAMKIGYAYSEELHDYEKAFEWFKYANSMIPLGENSYFACYALQQLKRYDEAISWCNNAIELKWDKALVLLGSVYSDANKYNEAAKYYIQSFEKTKDGLSANNLGYLYSTKIKDYKEAEKWYKEAIQHDYKEAYQNIANFYFDRLNDKIKASAYAIALINTIYTEDSVIRLLKNDMKIPNETIQKGYELQLNSPEFPIHYDGKLDLE</sequence>
<dbReference type="PANTHER" id="PTHR12558:SF13">
    <property type="entry name" value="CELL DIVISION CYCLE PROTEIN 27 HOMOLOG"/>
    <property type="match status" value="1"/>
</dbReference>
<feature type="repeat" description="TPR" evidence="1">
    <location>
        <begin position="136"/>
        <end position="169"/>
    </location>
</feature>
<comment type="caution">
    <text evidence="3">The sequence shown here is derived from an EMBL/GenBank/DDBJ whole genome shotgun (WGS) entry which is preliminary data.</text>
</comment>
<dbReference type="Pfam" id="PF13374">
    <property type="entry name" value="TPR_10"/>
    <property type="match status" value="1"/>
</dbReference>
<evidence type="ECO:0000256" key="1">
    <source>
        <dbReference type="PROSITE-ProRule" id="PRU00339"/>
    </source>
</evidence>
<dbReference type="AlphaFoldDB" id="A0A4Q0YBC1"/>
<dbReference type="PROSITE" id="PS50005">
    <property type="entry name" value="TPR"/>
    <property type="match status" value="1"/>
</dbReference>
<dbReference type="InterPro" id="IPR011990">
    <property type="entry name" value="TPR-like_helical_dom_sf"/>
</dbReference>
<gene>
    <name evidence="3" type="ORF">CRV08_09615</name>
</gene>
<feature type="chain" id="PRO_5020241440" evidence="2">
    <location>
        <begin position="21"/>
        <end position="278"/>
    </location>
</feature>
<dbReference type="Pfam" id="PF13176">
    <property type="entry name" value="TPR_7"/>
    <property type="match status" value="1"/>
</dbReference>
<dbReference type="Pfam" id="PF13181">
    <property type="entry name" value="TPR_8"/>
    <property type="match status" value="1"/>
</dbReference>
<dbReference type="PROSITE" id="PS51257">
    <property type="entry name" value="PROKAR_LIPOPROTEIN"/>
    <property type="match status" value="1"/>
</dbReference>
<organism evidence="3 4">
    <name type="scientific">Halarcobacter ebronensis</name>
    <dbReference type="NCBI Taxonomy" id="1462615"/>
    <lineage>
        <taxon>Bacteria</taxon>
        <taxon>Pseudomonadati</taxon>
        <taxon>Campylobacterota</taxon>
        <taxon>Epsilonproteobacteria</taxon>
        <taxon>Campylobacterales</taxon>
        <taxon>Arcobacteraceae</taxon>
        <taxon>Halarcobacter</taxon>
    </lineage>
</organism>
<keyword evidence="1" id="KW-0802">TPR repeat</keyword>
<dbReference type="SUPFAM" id="SSF81901">
    <property type="entry name" value="HCP-like"/>
    <property type="match status" value="1"/>
</dbReference>
<dbReference type="Gene3D" id="1.25.40.10">
    <property type="entry name" value="Tetratricopeptide repeat domain"/>
    <property type="match status" value="1"/>
</dbReference>
<name>A0A4Q0YBC1_9BACT</name>
<keyword evidence="2" id="KW-0732">Signal</keyword>
<dbReference type="InterPro" id="IPR019734">
    <property type="entry name" value="TPR_rpt"/>
</dbReference>
<feature type="signal peptide" evidence="2">
    <location>
        <begin position="1"/>
        <end position="20"/>
    </location>
</feature>